<reference evidence="1" key="2">
    <citation type="journal article" date="2015" name="Fish Shellfish Immunol.">
        <title>Early steps in the European eel (Anguilla anguilla)-Vibrio vulnificus interaction in the gills: Role of the RtxA13 toxin.</title>
        <authorList>
            <person name="Callol A."/>
            <person name="Pajuelo D."/>
            <person name="Ebbesson L."/>
            <person name="Teles M."/>
            <person name="MacKenzie S."/>
            <person name="Amaro C."/>
        </authorList>
    </citation>
    <scope>NUCLEOTIDE SEQUENCE</scope>
</reference>
<proteinExistence type="predicted"/>
<dbReference type="EMBL" id="GBXM01017195">
    <property type="protein sequence ID" value="JAH91382.1"/>
    <property type="molecule type" value="Transcribed_RNA"/>
</dbReference>
<reference evidence="1" key="1">
    <citation type="submission" date="2014-11" db="EMBL/GenBank/DDBJ databases">
        <authorList>
            <person name="Amaro Gonzalez C."/>
        </authorList>
    </citation>
    <scope>NUCLEOTIDE SEQUENCE</scope>
</reference>
<evidence type="ECO:0000313" key="1">
    <source>
        <dbReference type="EMBL" id="JAH91382.1"/>
    </source>
</evidence>
<accession>A0A0E9WM16</accession>
<protein>
    <submittedName>
        <fullName evidence="1">Uncharacterized protein</fullName>
    </submittedName>
</protein>
<organism evidence="1">
    <name type="scientific">Anguilla anguilla</name>
    <name type="common">European freshwater eel</name>
    <name type="synonym">Muraena anguilla</name>
    <dbReference type="NCBI Taxonomy" id="7936"/>
    <lineage>
        <taxon>Eukaryota</taxon>
        <taxon>Metazoa</taxon>
        <taxon>Chordata</taxon>
        <taxon>Craniata</taxon>
        <taxon>Vertebrata</taxon>
        <taxon>Euteleostomi</taxon>
        <taxon>Actinopterygii</taxon>
        <taxon>Neopterygii</taxon>
        <taxon>Teleostei</taxon>
        <taxon>Anguilliformes</taxon>
        <taxon>Anguillidae</taxon>
        <taxon>Anguilla</taxon>
    </lineage>
</organism>
<name>A0A0E9WM16_ANGAN</name>
<dbReference type="AlphaFoldDB" id="A0A0E9WM16"/>
<sequence length="27" mass="3054">MQLTQWSTGGKDNNNLEQIAKIYMGRG</sequence>